<evidence type="ECO:0008006" key="3">
    <source>
        <dbReference type="Google" id="ProtNLM"/>
    </source>
</evidence>
<dbReference type="RefSeq" id="WP_092120473.1">
    <property type="nucleotide sequence ID" value="NZ_FMXO01000010.1"/>
</dbReference>
<protein>
    <recommendedName>
        <fullName evidence="3">Biotin-requiring enzyme</fullName>
    </recommendedName>
</protein>
<evidence type="ECO:0000313" key="2">
    <source>
        <dbReference type="Proteomes" id="UP000198771"/>
    </source>
</evidence>
<proteinExistence type="predicted"/>
<dbReference type="AlphaFoldDB" id="A0A1G6D251"/>
<dbReference type="OrthoDB" id="5430121at2"/>
<keyword evidence="2" id="KW-1185">Reference proteome</keyword>
<evidence type="ECO:0000313" key="1">
    <source>
        <dbReference type="EMBL" id="SDB39247.1"/>
    </source>
</evidence>
<dbReference type="STRING" id="617002.SAMN05660653_01857"/>
<organism evidence="1 2">
    <name type="scientific">Desulfonatronum thiosulfatophilum</name>
    <dbReference type="NCBI Taxonomy" id="617002"/>
    <lineage>
        <taxon>Bacteria</taxon>
        <taxon>Pseudomonadati</taxon>
        <taxon>Thermodesulfobacteriota</taxon>
        <taxon>Desulfovibrionia</taxon>
        <taxon>Desulfovibrionales</taxon>
        <taxon>Desulfonatronaceae</taxon>
        <taxon>Desulfonatronum</taxon>
    </lineage>
</organism>
<reference evidence="1 2" key="1">
    <citation type="submission" date="2016-10" db="EMBL/GenBank/DDBJ databases">
        <authorList>
            <person name="de Groot N.N."/>
        </authorList>
    </citation>
    <scope>NUCLEOTIDE SEQUENCE [LARGE SCALE GENOMIC DNA]</scope>
    <source>
        <strain evidence="1 2">ASO4-2</strain>
    </source>
</reference>
<dbReference type="Proteomes" id="UP000198771">
    <property type="component" value="Unassembled WGS sequence"/>
</dbReference>
<sequence length="216" mass="24493">MLNITEMLDEIKASPFEEVVITASHTGIVEFVMDTPGAKVIGPSGEWKEKPGTLLARLEREKNKKPIHAAQKGVVEHVHVELSGQFVQAGTRLMTLRHFLSKDEVLDRLLRKTLYLFNAPERAKYYFRPDIDIKVKSKGCQSVEVRPDMDLFILSRMKRESQLNYSGPEGIIYAVYFESNQNIDAGSPLIGVCKKDQLTAIQDVVSRVQSEWTEQD</sequence>
<gene>
    <name evidence="1" type="ORF">SAMN05660653_01857</name>
</gene>
<dbReference type="EMBL" id="FMXO01000010">
    <property type="protein sequence ID" value="SDB39247.1"/>
    <property type="molecule type" value="Genomic_DNA"/>
</dbReference>
<accession>A0A1G6D251</accession>
<name>A0A1G6D251_9BACT</name>
<dbReference type="Gene3D" id="2.40.50.100">
    <property type="match status" value="1"/>
</dbReference>